<comment type="caution">
    <text evidence="2">The sequence shown here is derived from an EMBL/GenBank/DDBJ whole genome shotgun (WGS) entry which is preliminary data.</text>
</comment>
<organism evidence="2 3">
    <name type="scientific">Zingiber officinale</name>
    <name type="common">Ginger</name>
    <name type="synonym">Amomum zingiber</name>
    <dbReference type="NCBI Taxonomy" id="94328"/>
    <lineage>
        <taxon>Eukaryota</taxon>
        <taxon>Viridiplantae</taxon>
        <taxon>Streptophyta</taxon>
        <taxon>Embryophyta</taxon>
        <taxon>Tracheophyta</taxon>
        <taxon>Spermatophyta</taxon>
        <taxon>Magnoliopsida</taxon>
        <taxon>Liliopsida</taxon>
        <taxon>Zingiberales</taxon>
        <taxon>Zingiberaceae</taxon>
        <taxon>Zingiber</taxon>
    </lineage>
</organism>
<dbReference type="EMBL" id="JACMSC010000002">
    <property type="protein sequence ID" value="KAG6534287.1"/>
    <property type="molecule type" value="Genomic_DNA"/>
</dbReference>
<proteinExistence type="predicted"/>
<accession>A0A8J5HYA1</accession>
<sequence>MAGNALPWNGHDCTANGIGHGIGVAPETQAKLRREIDVIMGCADRTQQTLTWCGCLSCKPCSRRPSAPTRQTRSSPGSTSPQATSTSAMAWSSPREPPPCPMAGAPVDLEEVLKLSMEMKTTRRPLEAVTCLDGTDKLAREA</sequence>
<dbReference type="Proteomes" id="UP000734854">
    <property type="component" value="Unassembled WGS sequence"/>
</dbReference>
<protein>
    <submittedName>
        <fullName evidence="2">Uncharacterized protein</fullName>
    </submittedName>
</protein>
<reference evidence="2 3" key="1">
    <citation type="submission" date="2020-08" db="EMBL/GenBank/DDBJ databases">
        <title>Plant Genome Project.</title>
        <authorList>
            <person name="Zhang R.-G."/>
        </authorList>
    </citation>
    <scope>NUCLEOTIDE SEQUENCE [LARGE SCALE GENOMIC DNA]</scope>
    <source>
        <tissue evidence="2">Rhizome</tissue>
    </source>
</reference>
<feature type="region of interest" description="Disordered" evidence="1">
    <location>
        <begin position="60"/>
        <end position="105"/>
    </location>
</feature>
<keyword evidence="3" id="KW-1185">Reference proteome</keyword>
<gene>
    <name evidence="2" type="ORF">ZIOFF_008173</name>
</gene>
<dbReference type="AlphaFoldDB" id="A0A8J5HYA1"/>
<evidence type="ECO:0000256" key="1">
    <source>
        <dbReference type="SAM" id="MobiDB-lite"/>
    </source>
</evidence>
<evidence type="ECO:0000313" key="3">
    <source>
        <dbReference type="Proteomes" id="UP000734854"/>
    </source>
</evidence>
<feature type="compositionally biased region" description="Polar residues" evidence="1">
    <location>
        <begin position="68"/>
        <end position="90"/>
    </location>
</feature>
<name>A0A8J5HYA1_ZINOF</name>
<evidence type="ECO:0000313" key="2">
    <source>
        <dbReference type="EMBL" id="KAG6534287.1"/>
    </source>
</evidence>